<name>A0A7J6VJA9_THATH</name>
<evidence type="ECO:0000313" key="2">
    <source>
        <dbReference type="Proteomes" id="UP000554482"/>
    </source>
</evidence>
<dbReference type="EMBL" id="JABWDY010031811">
    <property type="protein sequence ID" value="KAF5184658.1"/>
    <property type="molecule type" value="Genomic_DNA"/>
</dbReference>
<keyword evidence="2" id="KW-1185">Reference proteome</keyword>
<organism evidence="1 2">
    <name type="scientific">Thalictrum thalictroides</name>
    <name type="common">Rue-anemone</name>
    <name type="synonym">Anemone thalictroides</name>
    <dbReference type="NCBI Taxonomy" id="46969"/>
    <lineage>
        <taxon>Eukaryota</taxon>
        <taxon>Viridiplantae</taxon>
        <taxon>Streptophyta</taxon>
        <taxon>Embryophyta</taxon>
        <taxon>Tracheophyta</taxon>
        <taxon>Spermatophyta</taxon>
        <taxon>Magnoliopsida</taxon>
        <taxon>Ranunculales</taxon>
        <taxon>Ranunculaceae</taxon>
        <taxon>Thalictroideae</taxon>
        <taxon>Thalictrum</taxon>
    </lineage>
</organism>
<sequence length="67" mass="7587">VWKCTLLKLIPLLQNTGSNNKLQALGIHQPAKILPDYFCIMSMQQCKMHALTWVPTEGLKLDHQLDG</sequence>
<dbReference type="Proteomes" id="UP000554482">
    <property type="component" value="Unassembled WGS sequence"/>
</dbReference>
<gene>
    <name evidence="1" type="ORF">FRX31_025754</name>
</gene>
<evidence type="ECO:0000313" key="1">
    <source>
        <dbReference type="EMBL" id="KAF5184658.1"/>
    </source>
</evidence>
<feature type="non-terminal residue" evidence="1">
    <location>
        <position position="1"/>
    </location>
</feature>
<proteinExistence type="predicted"/>
<dbReference type="AlphaFoldDB" id="A0A7J6VJA9"/>
<protein>
    <submittedName>
        <fullName evidence="1">Uncharacterized protein</fullName>
    </submittedName>
</protein>
<reference evidence="1 2" key="1">
    <citation type="submission" date="2020-06" db="EMBL/GenBank/DDBJ databases">
        <title>Transcriptomic and genomic resources for Thalictrum thalictroides and T. hernandezii: Facilitating candidate gene discovery in an emerging model plant lineage.</title>
        <authorList>
            <person name="Arias T."/>
            <person name="Riano-Pachon D.M."/>
            <person name="Di Stilio V.S."/>
        </authorList>
    </citation>
    <scope>NUCLEOTIDE SEQUENCE [LARGE SCALE GENOMIC DNA]</scope>
    <source>
        <strain evidence="2">cv. WT478/WT964</strain>
        <tissue evidence="1">Leaves</tissue>
    </source>
</reference>
<accession>A0A7J6VJA9</accession>
<comment type="caution">
    <text evidence="1">The sequence shown here is derived from an EMBL/GenBank/DDBJ whole genome shotgun (WGS) entry which is preliminary data.</text>
</comment>